<dbReference type="Gene3D" id="3.30.565.10">
    <property type="entry name" value="Histidine kinase-like ATPase, C-terminal domain"/>
    <property type="match status" value="1"/>
</dbReference>
<dbReference type="PRINTS" id="PR00344">
    <property type="entry name" value="BCTRLSENSOR"/>
</dbReference>
<evidence type="ECO:0000313" key="9">
    <source>
        <dbReference type="Proteomes" id="UP001279642"/>
    </source>
</evidence>
<dbReference type="SMART" id="SM00387">
    <property type="entry name" value="HATPase_c"/>
    <property type="match status" value="1"/>
</dbReference>
<accession>A0ABU5E6X3</accession>
<evidence type="ECO:0000256" key="6">
    <source>
        <dbReference type="ARBA" id="ARBA00023012"/>
    </source>
</evidence>
<name>A0ABU5E6X3_9PROT</name>
<evidence type="ECO:0000256" key="2">
    <source>
        <dbReference type="ARBA" id="ARBA00012438"/>
    </source>
</evidence>
<keyword evidence="3" id="KW-0597">Phosphoprotein</keyword>
<dbReference type="InterPro" id="IPR036890">
    <property type="entry name" value="HATPase_C_sf"/>
</dbReference>
<dbReference type="SUPFAM" id="SSF55874">
    <property type="entry name" value="ATPase domain of HSP90 chaperone/DNA topoisomerase II/histidine kinase"/>
    <property type="match status" value="1"/>
</dbReference>
<dbReference type="Pfam" id="PF01590">
    <property type="entry name" value="GAF"/>
    <property type="match status" value="2"/>
</dbReference>
<reference evidence="8 9" key="1">
    <citation type="journal article" date="2016" name="Antonie Van Leeuwenhoek">
        <title>Dongia soli sp. nov., isolated from soil from Dokdo, Korea.</title>
        <authorList>
            <person name="Kim D.U."/>
            <person name="Lee H."/>
            <person name="Kim H."/>
            <person name="Kim S.G."/>
            <person name="Ka J.O."/>
        </authorList>
    </citation>
    <scope>NUCLEOTIDE SEQUENCE [LARGE SCALE GENOMIC DNA]</scope>
    <source>
        <strain evidence="8 9">D78</strain>
    </source>
</reference>
<dbReference type="SUPFAM" id="SSF55781">
    <property type="entry name" value="GAF domain-like"/>
    <property type="match status" value="2"/>
</dbReference>
<dbReference type="InterPro" id="IPR029016">
    <property type="entry name" value="GAF-like_dom_sf"/>
</dbReference>
<dbReference type="SUPFAM" id="SSF47384">
    <property type="entry name" value="Homodimeric domain of signal transducing histidine kinase"/>
    <property type="match status" value="1"/>
</dbReference>
<evidence type="ECO:0000256" key="4">
    <source>
        <dbReference type="ARBA" id="ARBA00022679"/>
    </source>
</evidence>
<evidence type="ECO:0000256" key="3">
    <source>
        <dbReference type="ARBA" id="ARBA00022553"/>
    </source>
</evidence>
<dbReference type="InterPro" id="IPR005467">
    <property type="entry name" value="His_kinase_dom"/>
</dbReference>
<feature type="domain" description="Histidine kinase" evidence="7">
    <location>
        <begin position="370"/>
        <end position="590"/>
    </location>
</feature>
<keyword evidence="6" id="KW-0902">Two-component regulatory system</keyword>
<gene>
    <name evidence="8" type="ORF">SMD27_04320</name>
</gene>
<dbReference type="InterPro" id="IPR003661">
    <property type="entry name" value="HisK_dim/P_dom"/>
</dbReference>
<comment type="caution">
    <text evidence="8">The sequence shown here is derived from an EMBL/GenBank/DDBJ whole genome shotgun (WGS) entry which is preliminary data.</text>
</comment>
<dbReference type="CDD" id="cd00082">
    <property type="entry name" value="HisKA"/>
    <property type="match status" value="1"/>
</dbReference>
<keyword evidence="4" id="KW-0808">Transferase</keyword>
<evidence type="ECO:0000259" key="7">
    <source>
        <dbReference type="PROSITE" id="PS50109"/>
    </source>
</evidence>
<dbReference type="Gene3D" id="1.10.287.130">
    <property type="match status" value="1"/>
</dbReference>
<dbReference type="RefSeq" id="WP_320507091.1">
    <property type="nucleotide sequence ID" value="NZ_JAXCLW010000001.1"/>
</dbReference>
<sequence>MEHTADDATTLIRRLSDQLSGAHKQVYLDRLAQTLAPLIPADYLMIGRLSHASQHNSQPGSPTERLVTIVALAGMENLPAEMVYALSGSPCANTVEGGACFIPDDVQRLFPDDRMLAEMGIRGYAGVILRDQSEQPIGLMVALRRRPFDPEHNALGLLELFADRAAIELQRISESAERQKRRQREERLNAALIEILKDGQPAGMPLSEALSRICEGAAKGLQVERCSVWVPDEDHRHIICIARCCTFSQEPLEAMKLADMPLYRAALERERVLVVDDVVGDARVGEFSGSYYRGTDIGALIAVAIAAYGHDYGTFCIERNAADRSWQPEEINFCIAIASLMSVLFESEYRHQAQQEAEASSRAKMEFLANMSHELRTPLNAIIGFSDLLRQRSPGHGTSNDTAHEYLSIIHDAGRALLDLINSVLEHAALAANASGISNDIVNAAELCHEVANICRRDLEQRRHRLVCTVSPDLQFRGDRIKLRSLLTNLLSNAIKYTPNEGRIEINCGVAGQQPMLKVTDSGIGMEPAQAVLALEPFHQIENIYTKKVGGTGLGLAIVQRIVDLHGGRLDIETAPGKGLIATVTLPEDRLVKMA</sequence>
<dbReference type="Proteomes" id="UP001279642">
    <property type="component" value="Unassembled WGS sequence"/>
</dbReference>
<dbReference type="EC" id="2.7.13.3" evidence="2"/>
<dbReference type="SMART" id="SM00065">
    <property type="entry name" value="GAF"/>
    <property type="match status" value="2"/>
</dbReference>
<dbReference type="Gene3D" id="3.30.450.40">
    <property type="match status" value="2"/>
</dbReference>
<keyword evidence="8" id="KW-0547">Nucleotide-binding</keyword>
<dbReference type="InterPro" id="IPR003594">
    <property type="entry name" value="HATPase_dom"/>
</dbReference>
<dbReference type="SMART" id="SM00388">
    <property type="entry name" value="HisKA"/>
    <property type="match status" value="1"/>
</dbReference>
<dbReference type="InterPro" id="IPR004358">
    <property type="entry name" value="Sig_transdc_His_kin-like_C"/>
</dbReference>
<comment type="catalytic activity">
    <reaction evidence="1">
        <text>ATP + protein L-histidine = ADP + protein N-phospho-L-histidine.</text>
        <dbReference type="EC" id="2.7.13.3"/>
    </reaction>
</comment>
<protein>
    <recommendedName>
        <fullName evidence="2">histidine kinase</fullName>
        <ecNumber evidence="2">2.7.13.3</ecNumber>
    </recommendedName>
</protein>
<organism evidence="8 9">
    <name type="scientific">Dongia soli</name>
    <dbReference type="NCBI Taxonomy" id="600628"/>
    <lineage>
        <taxon>Bacteria</taxon>
        <taxon>Pseudomonadati</taxon>
        <taxon>Pseudomonadota</taxon>
        <taxon>Alphaproteobacteria</taxon>
        <taxon>Rhodospirillales</taxon>
        <taxon>Dongiaceae</taxon>
        <taxon>Dongia</taxon>
    </lineage>
</organism>
<proteinExistence type="predicted"/>
<dbReference type="InterPro" id="IPR003018">
    <property type="entry name" value="GAF"/>
</dbReference>
<keyword evidence="5" id="KW-0418">Kinase</keyword>
<dbReference type="GO" id="GO:0005524">
    <property type="term" value="F:ATP binding"/>
    <property type="evidence" value="ECO:0007669"/>
    <property type="project" value="UniProtKB-KW"/>
</dbReference>
<keyword evidence="8" id="KW-0067">ATP-binding</keyword>
<dbReference type="PANTHER" id="PTHR43711">
    <property type="entry name" value="TWO-COMPONENT HISTIDINE KINASE"/>
    <property type="match status" value="1"/>
</dbReference>
<evidence type="ECO:0000256" key="1">
    <source>
        <dbReference type="ARBA" id="ARBA00000085"/>
    </source>
</evidence>
<dbReference type="InterPro" id="IPR050736">
    <property type="entry name" value="Sensor_HK_Regulatory"/>
</dbReference>
<evidence type="ECO:0000313" key="8">
    <source>
        <dbReference type="EMBL" id="MDY0882058.1"/>
    </source>
</evidence>
<dbReference type="Pfam" id="PF02518">
    <property type="entry name" value="HATPase_c"/>
    <property type="match status" value="1"/>
</dbReference>
<dbReference type="EMBL" id="JAXCLW010000001">
    <property type="protein sequence ID" value="MDY0882058.1"/>
    <property type="molecule type" value="Genomic_DNA"/>
</dbReference>
<dbReference type="InterPro" id="IPR036097">
    <property type="entry name" value="HisK_dim/P_sf"/>
</dbReference>
<evidence type="ECO:0000256" key="5">
    <source>
        <dbReference type="ARBA" id="ARBA00022777"/>
    </source>
</evidence>
<dbReference type="PROSITE" id="PS50109">
    <property type="entry name" value="HIS_KIN"/>
    <property type="match status" value="1"/>
</dbReference>
<dbReference type="Pfam" id="PF00512">
    <property type="entry name" value="HisKA"/>
    <property type="match status" value="1"/>
</dbReference>
<keyword evidence="9" id="KW-1185">Reference proteome</keyword>
<dbReference type="PANTHER" id="PTHR43711:SF26">
    <property type="entry name" value="SENSOR HISTIDINE KINASE RCSC"/>
    <property type="match status" value="1"/>
</dbReference>